<evidence type="ECO:0008006" key="2">
    <source>
        <dbReference type="Google" id="ProtNLM"/>
    </source>
</evidence>
<dbReference type="Gene3D" id="3.40.30.10">
    <property type="entry name" value="Glutaredoxin"/>
    <property type="match status" value="1"/>
</dbReference>
<evidence type="ECO:0000313" key="1">
    <source>
        <dbReference type="EMBL" id="GAI77584.1"/>
    </source>
</evidence>
<feature type="non-terminal residue" evidence="1">
    <location>
        <position position="1"/>
    </location>
</feature>
<dbReference type="EMBL" id="BARW01005290">
    <property type="protein sequence ID" value="GAI77584.1"/>
    <property type="molecule type" value="Genomic_DNA"/>
</dbReference>
<dbReference type="AlphaFoldDB" id="X1TC43"/>
<name>X1TC43_9ZZZZ</name>
<comment type="caution">
    <text evidence="1">The sequence shown here is derived from an EMBL/GenBank/DDBJ whole genome shotgun (WGS) entry which is preliminary data.</text>
</comment>
<dbReference type="SUPFAM" id="SSF52833">
    <property type="entry name" value="Thioredoxin-like"/>
    <property type="match status" value="1"/>
</dbReference>
<dbReference type="InterPro" id="IPR036249">
    <property type="entry name" value="Thioredoxin-like_sf"/>
</dbReference>
<dbReference type="InterPro" id="IPR011990">
    <property type="entry name" value="TPR-like_helical_dom_sf"/>
</dbReference>
<organism evidence="1">
    <name type="scientific">marine sediment metagenome</name>
    <dbReference type="NCBI Taxonomy" id="412755"/>
    <lineage>
        <taxon>unclassified sequences</taxon>
        <taxon>metagenomes</taxon>
        <taxon>ecological metagenomes</taxon>
    </lineage>
</organism>
<accession>X1TC43</accession>
<proteinExistence type="predicted"/>
<gene>
    <name evidence="1" type="ORF">S12H4_11644</name>
</gene>
<reference evidence="1" key="1">
    <citation type="journal article" date="2014" name="Front. Microbiol.">
        <title>High frequency of phylogenetically diverse reductive dehalogenase-homologous genes in deep subseafloor sedimentary metagenomes.</title>
        <authorList>
            <person name="Kawai M."/>
            <person name="Futagami T."/>
            <person name="Toyoda A."/>
            <person name="Takaki Y."/>
            <person name="Nishi S."/>
            <person name="Hori S."/>
            <person name="Arai W."/>
            <person name="Tsubouchi T."/>
            <person name="Morono Y."/>
            <person name="Uchiyama I."/>
            <person name="Ito T."/>
            <person name="Fujiyama A."/>
            <person name="Inagaki F."/>
            <person name="Takami H."/>
        </authorList>
    </citation>
    <scope>NUCLEOTIDE SEQUENCE</scope>
    <source>
        <strain evidence="1">Expedition CK06-06</strain>
    </source>
</reference>
<sequence>EDKKIAWIKNQTTIDAAVLNGKPGMLYFYAGLATVSSIGAKEEVESEKDRDIPRVGLSQETLNNRDFVALSRKFTCFEFNLDYSEQIAAQYNVTAYPAVIFTDPWGNEVSLSLGNVSAEVLISAMEIFPEDYSDVFRWKKVLEENDRDYEALSGMGRFYLNLEVWWKSIEFYNRALGTKFVRENEEAREKIIFVIGLNQLRMRNYSEAQKLFEDYLDTVSDGKEKDKALLGLILAQLGQDKISR</sequence>
<protein>
    <recommendedName>
        <fullName evidence="2">Thioredoxin-like fold domain-containing protein</fullName>
    </recommendedName>
</protein>
<dbReference type="Gene3D" id="1.25.40.10">
    <property type="entry name" value="Tetratricopeptide repeat domain"/>
    <property type="match status" value="1"/>
</dbReference>
<feature type="non-terminal residue" evidence="1">
    <location>
        <position position="244"/>
    </location>
</feature>
<dbReference type="SUPFAM" id="SSF48452">
    <property type="entry name" value="TPR-like"/>
    <property type="match status" value="1"/>
</dbReference>